<dbReference type="NCBIfam" id="TIGR01764">
    <property type="entry name" value="excise"/>
    <property type="match status" value="1"/>
</dbReference>
<evidence type="ECO:0000313" key="1">
    <source>
        <dbReference type="EMBL" id="EHO54506.1"/>
    </source>
</evidence>
<comment type="caution">
    <text evidence="1">The sequence shown here is derived from an EMBL/GenBank/DDBJ whole genome shotgun (WGS) entry which is preliminary data.</text>
</comment>
<gene>
    <name evidence="1" type="ORF">HMPREF9104_00067</name>
</gene>
<organism evidence="1 2">
    <name type="scientific">Lentilactobacillus kisonensis F0435</name>
    <dbReference type="NCBI Taxonomy" id="797516"/>
    <lineage>
        <taxon>Bacteria</taxon>
        <taxon>Bacillati</taxon>
        <taxon>Bacillota</taxon>
        <taxon>Bacilli</taxon>
        <taxon>Lactobacillales</taxon>
        <taxon>Lactobacillaceae</taxon>
        <taxon>Lentilactobacillus</taxon>
    </lineage>
</organism>
<dbReference type="GO" id="GO:0003677">
    <property type="term" value="F:DNA binding"/>
    <property type="evidence" value="ECO:0007669"/>
    <property type="project" value="InterPro"/>
</dbReference>
<dbReference type="PATRIC" id="fig|797516.3.peg.58"/>
<dbReference type="STRING" id="797516.HMPREF9104_00067"/>
<protein>
    <submittedName>
        <fullName evidence="1">DNA binding domain, excisionase family</fullName>
    </submittedName>
</protein>
<dbReference type="HOGENOM" id="CLU_169549_3_1_9"/>
<evidence type="ECO:0000313" key="2">
    <source>
        <dbReference type="Proteomes" id="UP000005025"/>
    </source>
</evidence>
<sequence>MEVKVSMPEEFSSELSQKIYAAAESAFKEIKRKADYPDYLTVNQACSYMNVSRTTLNTKLIPAGLKMITIDGSIMRFSKKTIDSFLEKHNN</sequence>
<reference evidence="1 2" key="1">
    <citation type="submission" date="2011-09" db="EMBL/GenBank/DDBJ databases">
        <authorList>
            <person name="Weinstock G."/>
            <person name="Sodergren E."/>
            <person name="Clifton S."/>
            <person name="Fulton L."/>
            <person name="Fulton B."/>
            <person name="Courtney L."/>
            <person name="Fronick C."/>
            <person name="Harrison M."/>
            <person name="Strong C."/>
            <person name="Farmer C."/>
            <person name="Delahaunty K."/>
            <person name="Markovic C."/>
            <person name="Hall O."/>
            <person name="Minx P."/>
            <person name="Tomlinson C."/>
            <person name="Mitreva M."/>
            <person name="Hou S."/>
            <person name="Chen J."/>
            <person name="Wollam A."/>
            <person name="Pepin K.H."/>
            <person name="Johnson M."/>
            <person name="Bhonagiri V."/>
            <person name="Zhang X."/>
            <person name="Suruliraj S."/>
            <person name="Warren W."/>
            <person name="Chinwalla A."/>
            <person name="Mardis E.R."/>
            <person name="Wilson R.K."/>
        </authorList>
    </citation>
    <scope>NUCLEOTIDE SEQUENCE [LARGE SCALE GENOMIC DNA]</scope>
    <source>
        <strain evidence="1 2">F0435</strain>
    </source>
</reference>
<dbReference type="EMBL" id="AGRJ01000008">
    <property type="protein sequence ID" value="EHO54506.1"/>
    <property type="molecule type" value="Genomic_DNA"/>
</dbReference>
<proteinExistence type="predicted"/>
<dbReference type="OrthoDB" id="2329155at2"/>
<dbReference type="Proteomes" id="UP000005025">
    <property type="component" value="Unassembled WGS sequence"/>
</dbReference>
<dbReference type="AlphaFoldDB" id="H1LBV6"/>
<dbReference type="RefSeq" id="WP_008855265.1">
    <property type="nucleotide sequence ID" value="NZ_JH590984.1"/>
</dbReference>
<dbReference type="InterPro" id="IPR010093">
    <property type="entry name" value="SinI_DNA-bd"/>
</dbReference>
<accession>H1LBV6</accession>
<name>H1LBV6_9LACO</name>